<comment type="caution">
    <text evidence="2">The sequence shown here is derived from an EMBL/GenBank/DDBJ whole genome shotgun (WGS) entry which is preliminary data.</text>
</comment>
<evidence type="ECO:0000256" key="1">
    <source>
        <dbReference type="SAM" id="MobiDB-lite"/>
    </source>
</evidence>
<feature type="region of interest" description="Disordered" evidence="1">
    <location>
        <begin position="102"/>
        <end position="121"/>
    </location>
</feature>
<name>A0AAP0RBE4_LIQFO</name>
<reference evidence="2 3" key="1">
    <citation type="journal article" date="2024" name="Plant J.">
        <title>Genome sequences and population genomics reveal climatic adaptation and genomic divergence between two closely related sweetgum species.</title>
        <authorList>
            <person name="Xu W.Q."/>
            <person name="Ren C.Q."/>
            <person name="Zhang X.Y."/>
            <person name="Comes H.P."/>
            <person name="Liu X.H."/>
            <person name="Li Y.G."/>
            <person name="Kettle C.J."/>
            <person name="Jalonen R."/>
            <person name="Gaisberger H."/>
            <person name="Ma Y.Z."/>
            <person name="Qiu Y.X."/>
        </authorList>
    </citation>
    <scope>NUCLEOTIDE SEQUENCE [LARGE SCALE GENOMIC DNA]</scope>
    <source>
        <strain evidence="2">Hangzhou</strain>
    </source>
</reference>
<proteinExistence type="predicted"/>
<protein>
    <submittedName>
        <fullName evidence="2">Uncharacterized protein</fullName>
    </submittedName>
</protein>
<dbReference type="PANTHER" id="PTHR35505">
    <property type="entry name" value="OS01G0600300 PROTEIN"/>
    <property type="match status" value="1"/>
</dbReference>
<keyword evidence="3" id="KW-1185">Reference proteome</keyword>
<gene>
    <name evidence="2" type="ORF">L1049_021776</name>
</gene>
<sequence>MEGKASRPNGSSPKALIMWLLNLEDQGIRIFDDSISKCRAKLVLDISKADYERPAGEVKGKKLDADLFYIDNKGLEEGDDEGKGTNESMSAAFVSAAHTMTLVDNEGGRKRKERRSSEKKKQIKFLKYNIFDNSDSAREKFSPASNDGLSSESEVENPRSDEDMEVKE</sequence>
<feature type="region of interest" description="Disordered" evidence="1">
    <location>
        <begin position="137"/>
        <end position="168"/>
    </location>
</feature>
<evidence type="ECO:0000313" key="3">
    <source>
        <dbReference type="Proteomes" id="UP001415857"/>
    </source>
</evidence>
<accession>A0AAP0RBE4</accession>
<feature type="compositionally biased region" description="Polar residues" evidence="1">
    <location>
        <begin position="143"/>
        <end position="152"/>
    </location>
</feature>
<dbReference type="PANTHER" id="PTHR35505:SF5">
    <property type="entry name" value="SUBSTRATE CARRIER FAMILY PROTEIN"/>
    <property type="match status" value="1"/>
</dbReference>
<feature type="compositionally biased region" description="Basic and acidic residues" evidence="1">
    <location>
        <begin position="156"/>
        <end position="168"/>
    </location>
</feature>
<dbReference type="Proteomes" id="UP001415857">
    <property type="component" value="Unassembled WGS sequence"/>
</dbReference>
<dbReference type="EMBL" id="JBBPBK010000011">
    <property type="protein sequence ID" value="KAK9274527.1"/>
    <property type="molecule type" value="Genomic_DNA"/>
</dbReference>
<dbReference type="AlphaFoldDB" id="A0AAP0RBE4"/>
<evidence type="ECO:0000313" key="2">
    <source>
        <dbReference type="EMBL" id="KAK9274527.1"/>
    </source>
</evidence>
<organism evidence="2 3">
    <name type="scientific">Liquidambar formosana</name>
    <name type="common">Formosan gum</name>
    <dbReference type="NCBI Taxonomy" id="63359"/>
    <lineage>
        <taxon>Eukaryota</taxon>
        <taxon>Viridiplantae</taxon>
        <taxon>Streptophyta</taxon>
        <taxon>Embryophyta</taxon>
        <taxon>Tracheophyta</taxon>
        <taxon>Spermatophyta</taxon>
        <taxon>Magnoliopsida</taxon>
        <taxon>eudicotyledons</taxon>
        <taxon>Gunneridae</taxon>
        <taxon>Pentapetalae</taxon>
        <taxon>Saxifragales</taxon>
        <taxon>Altingiaceae</taxon>
        <taxon>Liquidambar</taxon>
    </lineage>
</organism>